<evidence type="ECO:0000259" key="3">
    <source>
        <dbReference type="Pfam" id="PF22622"/>
    </source>
</evidence>
<dbReference type="GO" id="GO:0006635">
    <property type="term" value="P:fatty acid beta-oxidation"/>
    <property type="evidence" value="ECO:0007669"/>
    <property type="project" value="TreeGrafter"/>
</dbReference>
<dbReference type="Gene3D" id="3.10.129.10">
    <property type="entry name" value="Hotdog Thioesterase"/>
    <property type="match status" value="2"/>
</dbReference>
<dbReference type="STRING" id="1141098.A0A1Y2DSR1"/>
<dbReference type="InterPro" id="IPR036859">
    <property type="entry name" value="CAP-Gly_dom_sf"/>
</dbReference>
<dbReference type="GO" id="GO:0004300">
    <property type="term" value="F:enoyl-CoA hydratase activity"/>
    <property type="evidence" value="ECO:0007669"/>
    <property type="project" value="TreeGrafter"/>
</dbReference>
<dbReference type="GO" id="GO:0003857">
    <property type="term" value="F:(3S)-3-hydroxyacyl-CoA dehydrogenase (NAD+) activity"/>
    <property type="evidence" value="ECO:0007669"/>
    <property type="project" value="TreeGrafter"/>
</dbReference>
<organism evidence="4 5">
    <name type="scientific">Pseudomassariella vexata</name>
    <dbReference type="NCBI Taxonomy" id="1141098"/>
    <lineage>
        <taxon>Eukaryota</taxon>
        <taxon>Fungi</taxon>
        <taxon>Dikarya</taxon>
        <taxon>Ascomycota</taxon>
        <taxon>Pezizomycotina</taxon>
        <taxon>Sordariomycetes</taxon>
        <taxon>Xylariomycetidae</taxon>
        <taxon>Amphisphaeriales</taxon>
        <taxon>Pseudomassariaceae</taxon>
        <taxon>Pseudomassariella</taxon>
    </lineage>
</organism>
<dbReference type="GO" id="GO:0044594">
    <property type="term" value="F:17-beta-hydroxysteroid dehydrogenase (NAD+) activity"/>
    <property type="evidence" value="ECO:0007669"/>
    <property type="project" value="TreeGrafter"/>
</dbReference>
<dbReference type="PANTHER" id="PTHR13078:SF57">
    <property type="entry name" value="DEHYDRATASE, PUTATIVE (AFU_ORTHOLOGUE AFUA_5G00640)-RELATED"/>
    <property type="match status" value="1"/>
</dbReference>
<dbReference type="SUPFAM" id="SSF74924">
    <property type="entry name" value="Cap-Gly domain"/>
    <property type="match status" value="1"/>
</dbReference>
<dbReference type="SUPFAM" id="SSF54637">
    <property type="entry name" value="Thioesterase/thiol ester dehydrase-isomerase"/>
    <property type="match status" value="2"/>
</dbReference>
<dbReference type="AlphaFoldDB" id="A0A1Y2DSR1"/>
<feature type="region of interest" description="Disordered" evidence="1">
    <location>
        <begin position="784"/>
        <end position="805"/>
    </location>
</feature>
<name>A0A1Y2DSR1_9PEZI</name>
<dbReference type="InterPro" id="IPR002539">
    <property type="entry name" value="MaoC-like_dom"/>
</dbReference>
<accession>A0A1Y2DSR1</accession>
<proteinExistence type="predicted"/>
<comment type="caution">
    <text evidence="4">The sequence shown here is derived from an EMBL/GenBank/DDBJ whole genome shotgun (WGS) entry which is preliminary data.</text>
</comment>
<feature type="domain" description="MaoC-like" evidence="2">
    <location>
        <begin position="174"/>
        <end position="283"/>
    </location>
</feature>
<dbReference type="CDD" id="cd03448">
    <property type="entry name" value="HDE_HSD"/>
    <property type="match status" value="1"/>
</dbReference>
<sequence>MSSPGAGFEYPPQTVSWLKRDALLFAASIGCTDDELHFLYELDPNFSVFPTYSIVLPFKGDTQEAVDFYAAQKAIKIPGVPEFDARRVVDGQRLIQFLKPLPTTSAGKKFEVRTKVLGVYDKGRPGTVVELQVELVETGTGDVYSRMIGSSFYVAQGNWGGPKGPATVNYPPPQGKKPDAVFEDQTTKETALLYRLNGDYNPLHAHPEPGKKMGFGGSIIHGLYQYNSACHGLLKHFGGSDPNNIKEFQARFASPVRPGDKIITQAWRTGEIKGDFEEIRFVTSVEGGKVCLSNGRALIKVIAKIAAMPVQVQVQVGDRLSYDGALCTVRYIGKSKAPTAASFVRPTRTAETPQSFVAALKEKYTSEISAASAQIKFSGKIAEEVGFEKIRRRQADLAELKFAIVDGTRIAYDYADGDERIGDLCPKIVEADFSRNLFTRIGTVVQICSELPALRSVRLNGNRFQNILQDKILHDAHNIFSNVKDLAVEETLMSWEEVCHVATRFPALATLSADMNQLPSLPPTPFLTLSFTLTSLNLEWNEFTSFADLASLSELKSLRNLHLKGNNISALSANTVDAPPVFSESVQYLDLSYNQVTTWSFIDDLPASCPGLVSLRFAHNPIYDNPDPEFSQHSKVITEEAYMITVGRMAKLKSLNFGSISANNRQDAEMFYLARIGKHLAAVPEAEEAQVIKQHKRYTELCDLYGTPVVNRKKEINPAFLEARLVTVQFAFQPEEGEIVYRTTKIPMSFDIYRVKGIAGKLFEKYPLGLRLIWETGEFDPVAGFDDEVDDNSEDEATPEATSAAATDTDGLADNASLVGRKGGKWIKREVELQDGPRQLGFCVDGLQANVRVEVR</sequence>
<feature type="compositionally biased region" description="Acidic residues" evidence="1">
    <location>
        <begin position="785"/>
        <end position="798"/>
    </location>
</feature>
<dbReference type="InterPro" id="IPR029069">
    <property type="entry name" value="HotDog_dom_sf"/>
</dbReference>
<dbReference type="GeneID" id="63778419"/>
<evidence type="ECO:0000313" key="4">
    <source>
        <dbReference type="EMBL" id="ORY62176.1"/>
    </source>
</evidence>
<dbReference type="OrthoDB" id="5273213at2759"/>
<reference evidence="4 5" key="1">
    <citation type="submission" date="2016-07" db="EMBL/GenBank/DDBJ databases">
        <title>Pervasive Adenine N6-methylation of Active Genes in Fungi.</title>
        <authorList>
            <consortium name="DOE Joint Genome Institute"/>
            <person name="Mondo S.J."/>
            <person name="Dannebaum R.O."/>
            <person name="Kuo R.C."/>
            <person name="Labutti K."/>
            <person name="Haridas S."/>
            <person name="Kuo A."/>
            <person name="Salamov A."/>
            <person name="Ahrendt S.R."/>
            <person name="Lipzen A."/>
            <person name="Sullivan W."/>
            <person name="Andreopoulos W.B."/>
            <person name="Clum A."/>
            <person name="Lindquist E."/>
            <person name="Daum C."/>
            <person name="Ramamoorthy G.K."/>
            <person name="Gryganskyi A."/>
            <person name="Culley D."/>
            <person name="Magnuson J.K."/>
            <person name="James T.Y."/>
            <person name="O'Malley M.A."/>
            <person name="Stajich J.E."/>
            <person name="Spatafora J.W."/>
            <person name="Visel A."/>
            <person name="Grigoriev I.V."/>
        </authorList>
    </citation>
    <scope>NUCLEOTIDE SEQUENCE [LARGE SCALE GENOMIC DNA]</scope>
    <source>
        <strain evidence="4 5">CBS 129021</strain>
    </source>
</reference>
<dbReference type="InterPro" id="IPR032675">
    <property type="entry name" value="LRR_dom_sf"/>
</dbReference>
<evidence type="ECO:0000259" key="2">
    <source>
        <dbReference type="Pfam" id="PF01575"/>
    </source>
</evidence>
<dbReference type="PROSITE" id="PS51450">
    <property type="entry name" value="LRR"/>
    <property type="match status" value="2"/>
</dbReference>
<dbReference type="GO" id="GO:0005777">
    <property type="term" value="C:peroxisome"/>
    <property type="evidence" value="ECO:0007669"/>
    <property type="project" value="TreeGrafter"/>
</dbReference>
<dbReference type="InterPro" id="IPR054357">
    <property type="entry name" value="MFE-2_N"/>
</dbReference>
<dbReference type="Pfam" id="PF01575">
    <property type="entry name" value="MaoC_dehydratas"/>
    <property type="match status" value="1"/>
</dbReference>
<dbReference type="Proteomes" id="UP000193689">
    <property type="component" value="Unassembled WGS sequence"/>
</dbReference>
<dbReference type="SUPFAM" id="SSF52047">
    <property type="entry name" value="RNI-like"/>
    <property type="match status" value="1"/>
</dbReference>
<dbReference type="Gene3D" id="3.80.10.10">
    <property type="entry name" value="Ribonuclease Inhibitor"/>
    <property type="match status" value="2"/>
</dbReference>
<gene>
    <name evidence="4" type="ORF">BCR38DRAFT_458759</name>
</gene>
<dbReference type="InterPro" id="IPR001611">
    <property type="entry name" value="Leu-rich_rpt"/>
</dbReference>
<protein>
    <submittedName>
        <fullName evidence="4">HotDog domain-containing protein</fullName>
    </submittedName>
</protein>
<keyword evidence="5" id="KW-1185">Reference proteome</keyword>
<dbReference type="EMBL" id="MCFJ01000009">
    <property type="protein sequence ID" value="ORY62176.1"/>
    <property type="molecule type" value="Genomic_DNA"/>
</dbReference>
<dbReference type="Pfam" id="PF22622">
    <property type="entry name" value="MFE-2_hydrat-2_N"/>
    <property type="match status" value="1"/>
</dbReference>
<feature type="domain" description="Peroxisomal multifunctional enzyme type 2-like N-terminal" evidence="3">
    <location>
        <begin position="19"/>
        <end position="153"/>
    </location>
</feature>
<dbReference type="RefSeq" id="XP_040714012.1">
    <property type="nucleotide sequence ID" value="XM_040862207.1"/>
</dbReference>
<evidence type="ECO:0000256" key="1">
    <source>
        <dbReference type="SAM" id="MobiDB-lite"/>
    </source>
</evidence>
<dbReference type="InParanoid" id="A0A1Y2DSR1"/>
<evidence type="ECO:0000313" key="5">
    <source>
        <dbReference type="Proteomes" id="UP000193689"/>
    </source>
</evidence>
<dbReference type="PANTHER" id="PTHR13078">
    <property type="entry name" value="PEROXISOMAL MULTIFUNCTIONAL ENZYME TYPE 2-RELATED"/>
    <property type="match status" value="1"/>
</dbReference>